<reference evidence="1" key="1">
    <citation type="journal article" date="2020" name="Fungal Divers.">
        <title>Resolving the Mortierellaceae phylogeny through synthesis of multi-gene phylogenetics and phylogenomics.</title>
        <authorList>
            <person name="Vandepol N."/>
            <person name="Liber J."/>
            <person name="Desiro A."/>
            <person name="Na H."/>
            <person name="Kennedy M."/>
            <person name="Barry K."/>
            <person name="Grigoriev I.V."/>
            <person name="Miller A.N."/>
            <person name="O'Donnell K."/>
            <person name="Stajich J.E."/>
            <person name="Bonito G."/>
        </authorList>
    </citation>
    <scope>NUCLEOTIDE SEQUENCE</scope>
    <source>
        <strain evidence="1">KOD948</strain>
    </source>
</reference>
<evidence type="ECO:0000313" key="1">
    <source>
        <dbReference type="EMBL" id="KAG0247643.1"/>
    </source>
</evidence>
<dbReference type="OrthoDB" id="2436906at2759"/>
<organism evidence="1 2">
    <name type="scientific">Mortierella polycephala</name>
    <dbReference type="NCBI Taxonomy" id="41804"/>
    <lineage>
        <taxon>Eukaryota</taxon>
        <taxon>Fungi</taxon>
        <taxon>Fungi incertae sedis</taxon>
        <taxon>Mucoromycota</taxon>
        <taxon>Mortierellomycotina</taxon>
        <taxon>Mortierellomycetes</taxon>
        <taxon>Mortierellales</taxon>
        <taxon>Mortierellaceae</taxon>
        <taxon>Mortierella</taxon>
    </lineage>
</organism>
<proteinExistence type="predicted"/>
<comment type="caution">
    <text evidence="1">The sequence shown here is derived from an EMBL/GenBank/DDBJ whole genome shotgun (WGS) entry which is preliminary data.</text>
</comment>
<sequence>MLAGLQGFLDDAHARDISLLSFMRVFPEINNKERILTIWTSDALPYLQRHPSLDKRELWACLRKYTAQELNATADKELGERNHVEALIPSVSRQELAVSNLHAKRMEDRCHAEVTLKRGRTNRRSNPSKQSSVVRVREPWHALIEAALYQYDGWDADLPNEDTAVDCSQNRRSLHWLALHHLKKAKEISSMPHFNRERCLDYKDAFVALSGIWNTFSVAANKAFTPLQLQEVRAFCKVQEVDRKEPEVDDLVKVLAETLETGTLEEVMEKTYDLQVQSPSLRRVLHVLQVIGEQGCAATAFSKSKLEAVFSTGSSPRKCDCLLTAGGIEVGNFECKKAGSAKVEVASQLRKNLKINKSILLELERYGLECPLLLSIHGLSATIFKIVKYEDIWIGAEACDPVLLPEQPGEFEHFLSGHLQRLMNLLHQYDVYGRNVVREVNRSKFRKKAVEDDEEDQGSPNVMETLEWENVVIHTPTKPAKSTLLGKLKRKSEEADAQ</sequence>
<dbReference type="Proteomes" id="UP000726737">
    <property type="component" value="Unassembled WGS sequence"/>
</dbReference>
<name>A0A9P6PKH6_9FUNG</name>
<dbReference type="AlphaFoldDB" id="A0A9P6PKH6"/>
<accession>A0A9P6PKH6</accession>
<keyword evidence="2" id="KW-1185">Reference proteome</keyword>
<protein>
    <submittedName>
        <fullName evidence="1">Uncharacterized protein</fullName>
    </submittedName>
</protein>
<gene>
    <name evidence="1" type="ORF">BG011_001134</name>
</gene>
<dbReference type="EMBL" id="JAAAJA010001280">
    <property type="protein sequence ID" value="KAG0247643.1"/>
    <property type="molecule type" value="Genomic_DNA"/>
</dbReference>
<evidence type="ECO:0000313" key="2">
    <source>
        <dbReference type="Proteomes" id="UP000726737"/>
    </source>
</evidence>